<dbReference type="Proteomes" id="UP001162834">
    <property type="component" value="Chromosome"/>
</dbReference>
<dbReference type="KEGG" id="sbae:DSM104329_00514"/>
<proteinExistence type="predicted"/>
<organism evidence="4 5">
    <name type="scientific">Capillimicrobium parvum</name>
    <dbReference type="NCBI Taxonomy" id="2884022"/>
    <lineage>
        <taxon>Bacteria</taxon>
        <taxon>Bacillati</taxon>
        <taxon>Actinomycetota</taxon>
        <taxon>Thermoleophilia</taxon>
        <taxon>Solirubrobacterales</taxon>
        <taxon>Capillimicrobiaceae</taxon>
        <taxon>Capillimicrobium</taxon>
    </lineage>
</organism>
<keyword evidence="5" id="KW-1185">Reference proteome</keyword>
<accession>A0A9E6XTA0</accession>
<evidence type="ECO:0000259" key="3">
    <source>
        <dbReference type="Pfam" id="PF04024"/>
    </source>
</evidence>
<evidence type="ECO:0000256" key="2">
    <source>
        <dbReference type="SAM" id="Phobius"/>
    </source>
</evidence>
<feature type="domain" description="Phage shock protein PspC N-terminal" evidence="3">
    <location>
        <begin position="13"/>
        <end position="69"/>
    </location>
</feature>
<evidence type="ECO:0000313" key="5">
    <source>
        <dbReference type="Proteomes" id="UP001162834"/>
    </source>
</evidence>
<feature type="compositionally biased region" description="Low complexity" evidence="1">
    <location>
        <begin position="174"/>
        <end position="187"/>
    </location>
</feature>
<reference evidence="4" key="1">
    <citation type="journal article" date="2022" name="Int. J. Syst. Evol. Microbiol.">
        <title>Pseudomonas aegrilactucae sp. nov. and Pseudomonas morbosilactucae sp. nov., pathogens causing bacterial rot of lettuce in Japan.</title>
        <authorList>
            <person name="Sawada H."/>
            <person name="Fujikawa T."/>
            <person name="Satou M."/>
        </authorList>
    </citation>
    <scope>NUCLEOTIDE SEQUENCE</scope>
    <source>
        <strain evidence="4">0166_1</strain>
    </source>
</reference>
<keyword evidence="2" id="KW-0812">Transmembrane</keyword>
<feature type="transmembrane region" description="Helical" evidence="2">
    <location>
        <begin position="227"/>
        <end position="251"/>
    </location>
</feature>
<feature type="transmembrane region" description="Helical" evidence="2">
    <location>
        <begin position="284"/>
        <end position="303"/>
    </location>
</feature>
<keyword evidence="2" id="KW-1133">Transmembrane helix</keyword>
<feature type="transmembrane region" description="Helical" evidence="2">
    <location>
        <begin position="46"/>
        <end position="67"/>
    </location>
</feature>
<keyword evidence="2" id="KW-0472">Membrane</keyword>
<feature type="region of interest" description="Disordered" evidence="1">
    <location>
        <begin position="142"/>
        <end position="219"/>
    </location>
</feature>
<feature type="compositionally biased region" description="Low complexity" evidence="1">
    <location>
        <begin position="146"/>
        <end position="167"/>
    </location>
</feature>
<protein>
    <recommendedName>
        <fullName evidence="3">Phage shock protein PspC N-terminal domain-containing protein</fullName>
    </recommendedName>
</protein>
<gene>
    <name evidence="4" type="ORF">DSM104329_00514</name>
</gene>
<feature type="transmembrane region" description="Helical" evidence="2">
    <location>
        <begin position="87"/>
        <end position="112"/>
    </location>
</feature>
<feature type="transmembrane region" description="Helical" evidence="2">
    <location>
        <begin position="257"/>
        <end position="277"/>
    </location>
</feature>
<sequence length="413" mass="41518">MTSADPATPARPALRRDRERKLLLGVCAGIARVLDADPAIVRGAVILLGLFTGPLAVIAYVATAAVVPRDDGRMLLGGDPPDKHENLLGWGAIVIACVLLLAAAPAFDAFWIDRPLSGPLLGAALIAGVVVLARANRERSKAERVAAAPSGAAAPGPEAGVTMATASAPPPEAPTTAGPASEAPTSSLVPTVRVRPNGPLPPPPDEGDRDTFVAPPPPPAKPRGRSIFLMVAGVLVAAAAVIVVLDVLGAYDLSARAVAVALGAGALTCGVTAAIGAGRRGTGAVLATGVVLALSAAGVAALGDKLDDGVGVKTVRPASAALLQPEYRQGVGVLELDLRRTPLPDGTTPVKADLGFGEIQVRVAPDVRVESVGDTDAGGDLDPRVIREGRPNPVLALDAHVDSGAVRVIRDGG</sequence>
<feature type="transmembrane region" description="Helical" evidence="2">
    <location>
        <begin position="118"/>
        <end position="135"/>
    </location>
</feature>
<name>A0A9E6XTA0_9ACTN</name>
<dbReference type="InterPro" id="IPR007168">
    <property type="entry name" value="Phageshock_PspC_N"/>
</dbReference>
<dbReference type="EMBL" id="CP087164">
    <property type="protein sequence ID" value="UGS34142.1"/>
    <property type="molecule type" value="Genomic_DNA"/>
</dbReference>
<evidence type="ECO:0000313" key="4">
    <source>
        <dbReference type="EMBL" id="UGS34142.1"/>
    </source>
</evidence>
<dbReference type="Pfam" id="PF04024">
    <property type="entry name" value="PspC"/>
    <property type="match status" value="1"/>
</dbReference>
<dbReference type="RefSeq" id="WP_259313832.1">
    <property type="nucleotide sequence ID" value="NZ_CP087164.1"/>
</dbReference>
<dbReference type="AlphaFoldDB" id="A0A9E6XTA0"/>
<evidence type="ECO:0000256" key="1">
    <source>
        <dbReference type="SAM" id="MobiDB-lite"/>
    </source>
</evidence>